<dbReference type="SMART" id="SM00271">
    <property type="entry name" value="DnaJ"/>
    <property type="match status" value="1"/>
</dbReference>
<feature type="compositionally biased region" description="Basic and acidic residues" evidence="1">
    <location>
        <begin position="315"/>
        <end position="343"/>
    </location>
</feature>
<dbReference type="InterPro" id="IPR036869">
    <property type="entry name" value="J_dom_sf"/>
</dbReference>
<keyword evidence="4" id="KW-1185">Reference proteome</keyword>
<dbReference type="EMBL" id="CM035440">
    <property type="protein sequence ID" value="KAH7282511.1"/>
    <property type="molecule type" value="Genomic_DNA"/>
</dbReference>
<evidence type="ECO:0000259" key="2">
    <source>
        <dbReference type="PROSITE" id="PS50076"/>
    </source>
</evidence>
<dbReference type="AlphaFoldDB" id="A0A8T2QH48"/>
<sequence>MEYNRDEALRARVISEEKFLQHDFLGARSYAMKAHCIFPDLEGVSQLLAVVDVHIAAQEKDQANELNWYKVLQIDPSADEKTIRKQYRKLALILHPDKNKAIGAEGAFKLISEAWRLLSDKDKKAVYDAKRRRSVSDFAVRKPANGFCNFSHFTLFRDSKPSNNSSKTNWDGNRSSNNQFEHGKAHDSKRAPGYPCGNNYKTTDIPSMDPQPCSESTDQARQQRGSSRLQNRSFSASTASCKGSGFMFHWGNHKFSPSNCSLGVNATADLVQHIYASVKEKRIKAQRLARESAVMAQIEAEEKAWRRECIVRKRDREEKGEEGSSMHAHENGGVKIESNKGSKESGGITAADAGVSVSGLVDQCSADSKLESNMELSSCNRRNFTRLDRLKEPFRCRARSNFDSSNSCDSSDAIAFSTKRLKVDV</sequence>
<dbReference type="SUPFAM" id="SSF46565">
    <property type="entry name" value="Chaperone J-domain"/>
    <property type="match status" value="1"/>
</dbReference>
<accession>A0A8T2QH48</accession>
<feature type="compositionally biased region" description="Polar residues" evidence="1">
    <location>
        <begin position="161"/>
        <end position="180"/>
    </location>
</feature>
<feature type="domain" description="J" evidence="2">
    <location>
        <begin position="67"/>
        <end position="131"/>
    </location>
</feature>
<evidence type="ECO:0000256" key="1">
    <source>
        <dbReference type="SAM" id="MobiDB-lite"/>
    </source>
</evidence>
<evidence type="ECO:0000313" key="4">
    <source>
        <dbReference type="Proteomes" id="UP000825935"/>
    </source>
</evidence>
<dbReference type="InterPro" id="IPR001623">
    <property type="entry name" value="DnaJ_domain"/>
</dbReference>
<feature type="compositionally biased region" description="Polar residues" evidence="1">
    <location>
        <begin position="213"/>
        <end position="234"/>
    </location>
</feature>
<gene>
    <name evidence="3" type="ORF">KP509_35G034100</name>
</gene>
<name>A0A8T2QH48_CERRI</name>
<feature type="region of interest" description="Disordered" evidence="1">
    <location>
        <begin position="160"/>
        <end position="234"/>
    </location>
</feature>
<dbReference type="Gene3D" id="1.10.287.110">
    <property type="entry name" value="DnaJ domain"/>
    <property type="match status" value="1"/>
</dbReference>
<comment type="caution">
    <text evidence="3">The sequence shown here is derived from an EMBL/GenBank/DDBJ whole genome shotgun (WGS) entry which is preliminary data.</text>
</comment>
<feature type="compositionally biased region" description="Basic and acidic residues" evidence="1">
    <location>
        <begin position="181"/>
        <end position="190"/>
    </location>
</feature>
<feature type="region of interest" description="Disordered" evidence="1">
    <location>
        <begin position="315"/>
        <end position="346"/>
    </location>
</feature>
<organism evidence="3 4">
    <name type="scientific">Ceratopteris richardii</name>
    <name type="common">Triangle waterfern</name>
    <dbReference type="NCBI Taxonomy" id="49495"/>
    <lineage>
        <taxon>Eukaryota</taxon>
        <taxon>Viridiplantae</taxon>
        <taxon>Streptophyta</taxon>
        <taxon>Embryophyta</taxon>
        <taxon>Tracheophyta</taxon>
        <taxon>Polypodiopsida</taxon>
        <taxon>Polypodiidae</taxon>
        <taxon>Polypodiales</taxon>
        <taxon>Pteridineae</taxon>
        <taxon>Pteridaceae</taxon>
        <taxon>Parkerioideae</taxon>
        <taxon>Ceratopteris</taxon>
    </lineage>
</organism>
<dbReference type="OrthoDB" id="10250354at2759"/>
<dbReference type="Proteomes" id="UP000825935">
    <property type="component" value="Chromosome 35"/>
</dbReference>
<dbReference type="PROSITE" id="PS50076">
    <property type="entry name" value="DNAJ_2"/>
    <property type="match status" value="1"/>
</dbReference>
<dbReference type="PANTHER" id="PTHR44137">
    <property type="entry name" value="BNAC03G44070D PROTEIN"/>
    <property type="match status" value="1"/>
</dbReference>
<proteinExistence type="predicted"/>
<dbReference type="CDD" id="cd06257">
    <property type="entry name" value="DnaJ"/>
    <property type="match status" value="1"/>
</dbReference>
<protein>
    <recommendedName>
        <fullName evidence="2">J domain-containing protein</fullName>
    </recommendedName>
</protein>
<dbReference type="Pfam" id="PF00226">
    <property type="entry name" value="DnaJ"/>
    <property type="match status" value="1"/>
</dbReference>
<dbReference type="PANTHER" id="PTHR44137:SF32">
    <property type="entry name" value="DNAJ HEAT SHOCK AMINO-TERMINAL DOMAIN PROTEIN"/>
    <property type="match status" value="1"/>
</dbReference>
<reference evidence="3" key="1">
    <citation type="submission" date="2021-08" db="EMBL/GenBank/DDBJ databases">
        <title>WGS assembly of Ceratopteris richardii.</title>
        <authorList>
            <person name="Marchant D.B."/>
            <person name="Chen G."/>
            <person name="Jenkins J."/>
            <person name="Shu S."/>
            <person name="Leebens-Mack J."/>
            <person name="Grimwood J."/>
            <person name="Schmutz J."/>
            <person name="Soltis P."/>
            <person name="Soltis D."/>
            <person name="Chen Z.-H."/>
        </authorList>
    </citation>
    <scope>NUCLEOTIDE SEQUENCE</scope>
    <source>
        <strain evidence="3">Whitten #5841</strain>
        <tissue evidence="3">Leaf</tissue>
    </source>
</reference>
<dbReference type="PRINTS" id="PR00625">
    <property type="entry name" value="JDOMAIN"/>
</dbReference>
<evidence type="ECO:0000313" key="3">
    <source>
        <dbReference type="EMBL" id="KAH7282511.1"/>
    </source>
</evidence>